<dbReference type="SMART" id="SM00255">
    <property type="entry name" value="TIR"/>
    <property type="match status" value="1"/>
</dbReference>
<dbReference type="Gene3D" id="3.80.10.10">
    <property type="entry name" value="Ribonuclease Inhibitor"/>
    <property type="match status" value="2"/>
</dbReference>
<dbReference type="PROSITE" id="PS51450">
    <property type="entry name" value="LRR"/>
    <property type="match status" value="1"/>
</dbReference>
<dbReference type="PANTHER" id="PTHR11017">
    <property type="entry name" value="LEUCINE-RICH REPEAT-CONTAINING PROTEIN"/>
    <property type="match status" value="1"/>
</dbReference>
<dbReference type="PROSITE" id="PS50104">
    <property type="entry name" value="TIR"/>
    <property type="match status" value="1"/>
</dbReference>
<evidence type="ECO:0000256" key="3">
    <source>
        <dbReference type="ARBA" id="ARBA00023027"/>
    </source>
</evidence>
<dbReference type="SUPFAM" id="SSF52540">
    <property type="entry name" value="P-loop containing nucleoside triphosphate hydrolases"/>
    <property type="match status" value="1"/>
</dbReference>
<dbReference type="GO" id="GO:0043531">
    <property type="term" value="F:ADP binding"/>
    <property type="evidence" value="ECO:0007669"/>
    <property type="project" value="InterPro"/>
</dbReference>
<dbReference type="FunFam" id="3.40.50.10140:FF:000007">
    <property type="entry name" value="Disease resistance protein (TIR-NBS-LRR class)"/>
    <property type="match status" value="1"/>
</dbReference>
<dbReference type="PRINTS" id="PR00364">
    <property type="entry name" value="DISEASERSIST"/>
</dbReference>
<proteinExistence type="predicted"/>
<evidence type="ECO:0000259" key="4">
    <source>
        <dbReference type="PROSITE" id="PS50104"/>
    </source>
</evidence>
<dbReference type="InterPro" id="IPR027417">
    <property type="entry name" value="P-loop_NTPase"/>
</dbReference>
<keyword evidence="6" id="KW-1185">Reference proteome</keyword>
<dbReference type="InterPro" id="IPR058192">
    <property type="entry name" value="WHD_ROQ1-like"/>
</dbReference>
<dbReference type="InterPro" id="IPR042197">
    <property type="entry name" value="Apaf_helical"/>
</dbReference>
<name>A0A2U1LAN7_ARTAN</name>
<sequence>MASSSSLSRTWNHDVFISFRGEDTRKTFVDHLYSALVQWGIHTYKDDVELPRGEIIRPALLKAIEESWMAVIVFSKNYADSSWCLDELAHIMKCMGERGLIVMPIFYDVDPSDVKKLNGKYGEALAKHEIEKKDKVESWRKALADAGNISGWEVKHVANGHESKGIKKMVNNISERLFSETKNVNKDLIGMKTRLQDLKAQLDIGSGGVRMVGIWGVGGGGKTTLASSVYDEISNRFEGCCFLGDIQEQSIKYGLEKLQEKILCGVLKQKQVEVDGVEEGKLMIRSRLWHKRVLIVLDDVNNLNHLNALAGSHDWFGEGSRILITTRDNHILNVHKVDVIHNISLLNYEEGIELFCKHAHRDYRPKEGYERLSEHVVLYASGLPLALIVLGSFLCDKDINEWKSALARLKEIPDTDIVEKLKISYDGLTREEKELFLDIACFFRGEKKNYAIEILDACGLHPVIGIKVLIQKALITISDGMFSMHDLIQEMGHYIVRGENPRNPEKHTRVWQVEEVLSICAMDPTTELDRIIAIRIISDMYDPLPRHNNHVVANMKKLRWIEWKGHHASSLPTNFPQIELCCLVLNGGHQKQLWNGFKYLPNLRMIKLHGLNNLIMTPDFSGLPNLERFHLNKSPRLEEIHSSVKRLKKLVVLLITSCSNLKMFPSITGIEKLETLSLSKCIKLSKSGNEVASYRQYCTDFFVTCLTCGRSDDDGEYNSVNQPLLLHNSLNGSGLQFISTGLKKLVLSNCHLGDEHIKSNVWELSNLQELDLSQNIFSQLNFSFLQLPRLKWLDISLCNRLVEFSELPSSIAILRADYCYALETVGDISNCKWLWKVSFFGSNKVGPLGDKVLLDSMRQGNAIEHHYLSLALEHQVRMMYVSSLAPRSRFILQLPQNWYNDFCGFLIYCVIEYQEPFVTITIEQEVNESVCNDDQNELFVDRDSPTYIGYVSFSSLMHNTWLNQQNSMISFFLGGKFEVELVPRKSKGGHQIQTIQGASDNLEFWDEEREDRKTFTIQRASKSSIDILWCPT</sequence>
<dbReference type="InterPro" id="IPR001611">
    <property type="entry name" value="Leu-rich_rpt"/>
</dbReference>
<dbReference type="Proteomes" id="UP000245207">
    <property type="component" value="Unassembled WGS sequence"/>
</dbReference>
<evidence type="ECO:0000256" key="2">
    <source>
        <dbReference type="ARBA" id="ARBA00022737"/>
    </source>
</evidence>
<evidence type="ECO:0000256" key="1">
    <source>
        <dbReference type="ARBA" id="ARBA00022614"/>
    </source>
</evidence>
<dbReference type="SUPFAM" id="SSF52058">
    <property type="entry name" value="L domain-like"/>
    <property type="match status" value="1"/>
</dbReference>
<dbReference type="Pfam" id="PF00931">
    <property type="entry name" value="NB-ARC"/>
    <property type="match status" value="1"/>
</dbReference>
<dbReference type="PANTHER" id="PTHR11017:SF271">
    <property type="entry name" value="DISEASE RESISTANCE PROTEIN (TIR-NBS-LRR CLASS) FAMILY"/>
    <property type="match status" value="1"/>
</dbReference>
<dbReference type="Gene3D" id="3.40.50.10140">
    <property type="entry name" value="Toll/interleukin-1 receptor homology (TIR) domain"/>
    <property type="match status" value="1"/>
</dbReference>
<dbReference type="Gene3D" id="3.40.50.300">
    <property type="entry name" value="P-loop containing nucleotide triphosphate hydrolases"/>
    <property type="match status" value="1"/>
</dbReference>
<reference evidence="5 6" key="1">
    <citation type="journal article" date="2018" name="Mol. Plant">
        <title>The genome of Artemisia annua provides insight into the evolution of Asteraceae family and artemisinin biosynthesis.</title>
        <authorList>
            <person name="Shen Q."/>
            <person name="Zhang L."/>
            <person name="Liao Z."/>
            <person name="Wang S."/>
            <person name="Yan T."/>
            <person name="Shi P."/>
            <person name="Liu M."/>
            <person name="Fu X."/>
            <person name="Pan Q."/>
            <person name="Wang Y."/>
            <person name="Lv Z."/>
            <person name="Lu X."/>
            <person name="Zhang F."/>
            <person name="Jiang W."/>
            <person name="Ma Y."/>
            <person name="Chen M."/>
            <person name="Hao X."/>
            <person name="Li L."/>
            <person name="Tang Y."/>
            <person name="Lv G."/>
            <person name="Zhou Y."/>
            <person name="Sun X."/>
            <person name="Brodelius P.E."/>
            <person name="Rose J.K.C."/>
            <person name="Tang K."/>
        </authorList>
    </citation>
    <scope>NUCLEOTIDE SEQUENCE [LARGE SCALE GENOMIC DNA]</scope>
    <source>
        <strain evidence="6">cv. Huhao1</strain>
        <tissue evidence="5">Leaf</tissue>
    </source>
</reference>
<dbReference type="Pfam" id="PF01582">
    <property type="entry name" value="TIR"/>
    <property type="match status" value="1"/>
</dbReference>
<dbReference type="InterPro" id="IPR032675">
    <property type="entry name" value="LRR_dom_sf"/>
</dbReference>
<dbReference type="Gene3D" id="1.10.8.430">
    <property type="entry name" value="Helical domain of apoptotic protease-activating factors"/>
    <property type="match status" value="1"/>
</dbReference>
<keyword evidence="1" id="KW-0433">Leucine-rich repeat</keyword>
<gene>
    <name evidence="5" type="ORF">CTI12_AA511900</name>
</gene>
<evidence type="ECO:0000313" key="5">
    <source>
        <dbReference type="EMBL" id="PWA46062.1"/>
    </source>
</evidence>
<evidence type="ECO:0000313" key="6">
    <source>
        <dbReference type="Proteomes" id="UP000245207"/>
    </source>
</evidence>
<feature type="domain" description="TIR" evidence="4">
    <location>
        <begin position="11"/>
        <end position="177"/>
    </location>
</feature>
<comment type="caution">
    <text evidence="5">The sequence shown here is derived from an EMBL/GenBank/DDBJ whole genome shotgun (WGS) entry which is preliminary data.</text>
</comment>
<dbReference type="OrthoDB" id="1357022at2759"/>
<protein>
    <submittedName>
        <fullName evidence="5">Toll/interleukin-1 receptor (TIR) domain-containing protein</fullName>
    </submittedName>
</protein>
<dbReference type="InterPro" id="IPR035897">
    <property type="entry name" value="Toll_tir_struct_dom_sf"/>
</dbReference>
<dbReference type="GO" id="GO:0006952">
    <property type="term" value="P:defense response"/>
    <property type="evidence" value="ECO:0007669"/>
    <property type="project" value="InterPro"/>
</dbReference>
<organism evidence="5 6">
    <name type="scientific">Artemisia annua</name>
    <name type="common">Sweet wormwood</name>
    <dbReference type="NCBI Taxonomy" id="35608"/>
    <lineage>
        <taxon>Eukaryota</taxon>
        <taxon>Viridiplantae</taxon>
        <taxon>Streptophyta</taxon>
        <taxon>Embryophyta</taxon>
        <taxon>Tracheophyta</taxon>
        <taxon>Spermatophyta</taxon>
        <taxon>Magnoliopsida</taxon>
        <taxon>eudicotyledons</taxon>
        <taxon>Gunneridae</taxon>
        <taxon>Pentapetalae</taxon>
        <taxon>asterids</taxon>
        <taxon>campanulids</taxon>
        <taxon>Asterales</taxon>
        <taxon>Asteraceae</taxon>
        <taxon>Asteroideae</taxon>
        <taxon>Anthemideae</taxon>
        <taxon>Artemisiinae</taxon>
        <taxon>Artemisia</taxon>
    </lineage>
</organism>
<keyword evidence="2" id="KW-0677">Repeat</keyword>
<dbReference type="GO" id="GO:0007165">
    <property type="term" value="P:signal transduction"/>
    <property type="evidence" value="ECO:0007669"/>
    <property type="project" value="InterPro"/>
</dbReference>
<dbReference type="STRING" id="35608.A0A2U1LAN7"/>
<keyword evidence="5" id="KW-0675">Receptor</keyword>
<dbReference type="EMBL" id="PKPP01010465">
    <property type="protein sequence ID" value="PWA46062.1"/>
    <property type="molecule type" value="Genomic_DNA"/>
</dbReference>
<accession>A0A2U1LAN7</accession>
<dbReference type="AlphaFoldDB" id="A0A2U1LAN7"/>
<dbReference type="InterPro" id="IPR044974">
    <property type="entry name" value="Disease_R_plants"/>
</dbReference>
<dbReference type="InterPro" id="IPR002182">
    <property type="entry name" value="NB-ARC"/>
</dbReference>
<dbReference type="SUPFAM" id="SSF52200">
    <property type="entry name" value="Toll/Interleukin receptor TIR domain"/>
    <property type="match status" value="1"/>
</dbReference>
<dbReference type="InterPro" id="IPR000157">
    <property type="entry name" value="TIR_dom"/>
</dbReference>
<dbReference type="Pfam" id="PF23282">
    <property type="entry name" value="WHD_ROQ1"/>
    <property type="match status" value="1"/>
</dbReference>
<keyword evidence="3" id="KW-0520">NAD</keyword>